<organism evidence="7 8">
    <name type="scientific">candidate division WOR-1 bacterium RIFOXYB2_FULL_37_13</name>
    <dbReference type="NCBI Taxonomy" id="1802579"/>
    <lineage>
        <taxon>Bacteria</taxon>
        <taxon>Bacillati</taxon>
        <taxon>Saganbacteria</taxon>
    </lineage>
</organism>
<name>A0A1F4SWE3_UNCSA</name>
<dbReference type="InterPro" id="IPR029016">
    <property type="entry name" value="GAF-like_dom_sf"/>
</dbReference>
<dbReference type="InterPro" id="IPR036390">
    <property type="entry name" value="WH_DNA-bd_sf"/>
</dbReference>
<evidence type="ECO:0000256" key="2">
    <source>
        <dbReference type="ARBA" id="ARBA00023015"/>
    </source>
</evidence>
<dbReference type="InterPro" id="IPR002571">
    <property type="entry name" value="HrcA"/>
</dbReference>
<evidence type="ECO:0000256" key="1">
    <source>
        <dbReference type="ARBA" id="ARBA00022491"/>
    </source>
</evidence>
<dbReference type="SUPFAM" id="SSF55781">
    <property type="entry name" value="GAF domain-like"/>
    <property type="match status" value="1"/>
</dbReference>
<sequence length="249" mass="28395">MTKDQITERKREILGAVVEDYINTAEPVGSFTITKHYLKSISPATVRNEMQELEQCGYITHPHTSSGRIPTDNGYRYYIDNIMETKKISGREITLIKSGIKKIGRGIEEIMRGSLKMLSSLLNYATVFVSFGKKERTMSSGISKILNQPEFQSVENIKNVIETLEHEQLICRILEEYSKFEPLTIHIGHENKFKHMKDLSIVVAHHNLRGFDPCAIGIIGPTRMDYNRVTSVLRQISEEMETLINGEGF</sequence>
<accession>A0A1F4SWE3</accession>
<evidence type="ECO:0000313" key="7">
    <source>
        <dbReference type="EMBL" id="OGC24740.1"/>
    </source>
</evidence>
<dbReference type="InterPro" id="IPR036388">
    <property type="entry name" value="WH-like_DNA-bd_sf"/>
</dbReference>
<keyword evidence="2 5" id="KW-0805">Transcription regulation</keyword>
<gene>
    <name evidence="5" type="primary">hrcA</name>
    <name evidence="7" type="ORF">A2310_04570</name>
</gene>
<proteinExistence type="inferred from homology"/>
<comment type="similarity">
    <text evidence="5">Belongs to the HrcA family.</text>
</comment>
<comment type="function">
    <text evidence="5">Negative regulator of class I heat shock genes (grpE-dnaK-dnaJ and groELS operons). Prevents heat-shock induction of these operons.</text>
</comment>
<dbReference type="AlphaFoldDB" id="A0A1F4SWE3"/>
<dbReference type="SUPFAM" id="SSF46785">
    <property type="entry name" value="Winged helix' DNA-binding domain"/>
    <property type="match status" value="1"/>
</dbReference>
<dbReference type="Proteomes" id="UP000178417">
    <property type="component" value="Unassembled WGS sequence"/>
</dbReference>
<keyword evidence="1 5" id="KW-0678">Repressor</keyword>
<dbReference type="EMBL" id="MEUB01000007">
    <property type="protein sequence ID" value="OGC24740.1"/>
    <property type="molecule type" value="Genomic_DNA"/>
</dbReference>
<dbReference type="PANTHER" id="PTHR34824:SF1">
    <property type="entry name" value="HEAT-INDUCIBLE TRANSCRIPTION REPRESSOR HRCA"/>
    <property type="match status" value="1"/>
</dbReference>
<evidence type="ECO:0000259" key="6">
    <source>
        <dbReference type="Pfam" id="PF01628"/>
    </source>
</evidence>
<comment type="caution">
    <text evidence="7">The sequence shown here is derived from an EMBL/GenBank/DDBJ whole genome shotgun (WGS) entry which is preliminary data.</text>
</comment>
<evidence type="ECO:0000256" key="3">
    <source>
        <dbReference type="ARBA" id="ARBA00023016"/>
    </source>
</evidence>
<keyword evidence="3 5" id="KW-0346">Stress response</keyword>
<reference evidence="7 8" key="1">
    <citation type="journal article" date="2016" name="Nat. Commun.">
        <title>Thousands of microbial genomes shed light on interconnected biogeochemical processes in an aquifer system.</title>
        <authorList>
            <person name="Anantharaman K."/>
            <person name="Brown C.T."/>
            <person name="Hug L.A."/>
            <person name="Sharon I."/>
            <person name="Castelle C.J."/>
            <person name="Probst A.J."/>
            <person name="Thomas B.C."/>
            <person name="Singh A."/>
            <person name="Wilkins M.J."/>
            <person name="Karaoz U."/>
            <person name="Brodie E.L."/>
            <person name="Williams K.H."/>
            <person name="Hubbard S.S."/>
            <person name="Banfield J.F."/>
        </authorList>
    </citation>
    <scope>NUCLEOTIDE SEQUENCE [LARGE SCALE GENOMIC DNA]</scope>
</reference>
<protein>
    <recommendedName>
        <fullName evidence="5">Heat-inducible transcription repressor HrcA</fullName>
    </recommendedName>
</protein>
<dbReference type="Pfam" id="PF01628">
    <property type="entry name" value="HrcA"/>
    <property type="match status" value="1"/>
</dbReference>
<keyword evidence="4 5" id="KW-0804">Transcription</keyword>
<dbReference type="HAMAP" id="MF_00081">
    <property type="entry name" value="HrcA"/>
    <property type="match status" value="1"/>
</dbReference>
<evidence type="ECO:0000256" key="5">
    <source>
        <dbReference type="HAMAP-Rule" id="MF_00081"/>
    </source>
</evidence>
<dbReference type="GO" id="GO:0045892">
    <property type="term" value="P:negative regulation of DNA-templated transcription"/>
    <property type="evidence" value="ECO:0007669"/>
    <property type="project" value="UniProtKB-UniRule"/>
</dbReference>
<dbReference type="GO" id="GO:0003677">
    <property type="term" value="F:DNA binding"/>
    <property type="evidence" value="ECO:0007669"/>
    <property type="project" value="InterPro"/>
</dbReference>
<evidence type="ECO:0000256" key="4">
    <source>
        <dbReference type="ARBA" id="ARBA00023163"/>
    </source>
</evidence>
<dbReference type="PANTHER" id="PTHR34824">
    <property type="entry name" value="HEAT-INDUCIBLE TRANSCRIPTION REPRESSOR HRCA"/>
    <property type="match status" value="1"/>
</dbReference>
<dbReference type="STRING" id="1802579.A2310_04570"/>
<evidence type="ECO:0000313" key="8">
    <source>
        <dbReference type="Proteomes" id="UP000178417"/>
    </source>
</evidence>
<dbReference type="InterPro" id="IPR021153">
    <property type="entry name" value="HrcA_C"/>
</dbReference>
<feature type="domain" description="Heat-inducible transcription repressor HrcA C-terminal" evidence="6">
    <location>
        <begin position="87"/>
        <end position="229"/>
    </location>
</feature>
<dbReference type="Gene3D" id="1.10.10.10">
    <property type="entry name" value="Winged helix-like DNA-binding domain superfamily/Winged helix DNA-binding domain"/>
    <property type="match status" value="1"/>
</dbReference>
<dbReference type="Gene3D" id="3.30.450.40">
    <property type="match status" value="1"/>
</dbReference>